<dbReference type="EMBL" id="JACVVK020000644">
    <property type="protein sequence ID" value="KAK7460777.1"/>
    <property type="molecule type" value="Genomic_DNA"/>
</dbReference>
<gene>
    <name evidence="5" type="ORF">BaRGS_00038798</name>
</gene>
<dbReference type="GO" id="GO:0008289">
    <property type="term" value="F:lipid binding"/>
    <property type="evidence" value="ECO:0007669"/>
    <property type="project" value="UniProtKB-KW"/>
</dbReference>
<accession>A0ABD0J5S3</accession>
<evidence type="ECO:0000256" key="1">
    <source>
        <dbReference type="ARBA" id="ARBA00008390"/>
    </source>
</evidence>
<keyword evidence="6" id="KW-1185">Reference proteome</keyword>
<dbReference type="InterPro" id="IPR000566">
    <property type="entry name" value="Lipocln_cytosolic_FA-bd_dom"/>
</dbReference>
<name>A0ABD0J5S3_9CAEN</name>
<evidence type="ECO:0000259" key="4">
    <source>
        <dbReference type="PROSITE" id="PS00214"/>
    </source>
</evidence>
<reference evidence="5 6" key="1">
    <citation type="journal article" date="2023" name="Sci. Data">
        <title>Genome assembly of the Korean intertidal mud-creeper Batillaria attramentaria.</title>
        <authorList>
            <person name="Patra A.K."/>
            <person name="Ho P.T."/>
            <person name="Jun S."/>
            <person name="Lee S.J."/>
            <person name="Kim Y."/>
            <person name="Won Y.J."/>
        </authorList>
    </citation>
    <scope>NUCLEOTIDE SEQUENCE [LARGE SCALE GENOMIC DNA]</scope>
    <source>
        <strain evidence="5">Wonlab-2016</strain>
    </source>
</reference>
<evidence type="ECO:0000313" key="6">
    <source>
        <dbReference type="Proteomes" id="UP001519460"/>
    </source>
</evidence>
<dbReference type="AlphaFoldDB" id="A0ABD0J5S3"/>
<feature type="domain" description="Cytosolic fatty-acid binding proteins" evidence="4">
    <location>
        <begin position="7"/>
        <end position="24"/>
    </location>
</feature>
<keyword evidence="2" id="KW-0446">Lipid-binding</keyword>
<evidence type="ECO:0000256" key="2">
    <source>
        <dbReference type="ARBA" id="ARBA00023121"/>
    </source>
</evidence>
<evidence type="ECO:0000256" key="3">
    <source>
        <dbReference type="RuleBase" id="RU003696"/>
    </source>
</evidence>
<comment type="caution">
    <text evidence="5">The sequence shown here is derived from an EMBL/GenBank/DDBJ whole genome shotgun (WGS) entry which is preliminary data.</text>
</comment>
<dbReference type="SUPFAM" id="SSF50814">
    <property type="entry name" value="Lipocalins"/>
    <property type="match status" value="1"/>
</dbReference>
<dbReference type="Proteomes" id="UP001519460">
    <property type="component" value="Unassembled WGS sequence"/>
</dbReference>
<dbReference type="Gene3D" id="2.40.128.20">
    <property type="match status" value="1"/>
</dbReference>
<sequence length="138" mass="15393">MADFAAGTWNLAHTENFDEYMKAVGVGMVMRKLGGTQKPTQEITVDGDNWHIKTITTFKTSELKFKLNEPFDEHTIDGRNVKTTCKLEGQKLIQDQKGEPESMITREFNGNEMKMMLTAKGVTCTRTYHKAGAAAGDS</sequence>
<dbReference type="PRINTS" id="PR00178">
    <property type="entry name" value="FATTYACIDBP"/>
</dbReference>
<proteinExistence type="inferred from homology"/>
<dbReference type="FunFam" id="2.40.128.20:FF:000001">
    <property type="entry name" value="Fatty acid-binding protein, adipocyte"/>
    <property type="match status" value="1"/>
</dbReference>
<dbReference type="Pfam" id="PF00061">
    <property type="entry name" value="Lipocalin"/>
    <property type="match status" value="1"/>
</dbReference>
<organism evidence="5 6">
    <name type="scientific">Batillaria attramentaria</name>
    <dbReference type="NCBI Taxonomy" id="370345"/>
    <lineage>
        <taxon>Eukaryota</taxon>
        <taxon>Metazoa</taxon>
        <taxon>Spiralia</taxon>
        <taxon>Lophotrochozoa</taxon>
        <taxon>Mollusca</taxon>
        <taxon>Gastropoda</taxon>
        <taxon>Caenogastropoda</taxon>
        <taxon>Sorbeoconcha</taxon>
        <taxon>Cerithioidea</taxon>
        <taxon>Batillariidae</taxon>
        <taxon>Batillaria</taxon>
    </lineage>
</organism>
<dbReference type="InterPro" id="IPR012674">
    <property type="entry name" value="Calycin"/>
</dbReference>
<dbReference type="PANTHER" id="PTHR11955">
    <property type="entry name" value="FATTY ACID BINDING PROTEIN"/>
    <property type="match status" value="1"/>
</dbReference>
<dbReference type="PROSITE" id="PS00214">
    <property type="entry name" value="FABP"/>
    <property type="match status" value="1"/>
</dbReference>
<evidence type="ECO:0000313" key="5">
    <source>
        <dbReference type="EMBL" id="KAK7460777.1"/>
    </source>
</evidence>
<comment type="similarity">
    <text evidence="1 3">Belongs to the calycin superfamily. Fatty-acid binding protein (FABP) family.</text>
</comment>
<dbReference type="InterPro" id="IPR000463">
    <property type="entry name" value="Fatty_acid-bd"/>
</dbReference>
<dbReference type="CDD" id="cd00742">
    <property type="entry name" value="FABP"/>
    <property type="match status" value="1"/>
</dbReference>
<dbReference type="InterPro" id="IPR031259">
    <property type="entry name" value="ILBP"/>
</dbReference>
<protein>
    <recommendedName>
        <fullName evidence="4">Cytosolic fatty-acid binding proteins domain-containing protein</fullName>
    </recommendedName>
</protein>
<keyword evidence="3" id="KW-0813">Transport</keyword>